<organism evidence="2 3">
    <name type="scientific">Candidatus Woesebacteria bacterium GW2011_GWB1_41_10</name>
    <dbReference type="NCBI Taxonomy" id="1618577"/>
    <lineage>
        <taxon>Bacteria</taxon>
        <taxon>Candidatus Woeseibacteriota</taxon>
    </lineage>
</organism>
<evidence type="ECO:0000313" key="3">
    <source>
        <dbReference type="Proteomes" id="UP000033858"/>
    </source>
</evidence>
<dbReference type="AlphaFoldDB" id="A0A0G0UKX9"/>
<sequence length="242" mass="28254">MRKNVDSNKVLLSDRKLIKQKGFLNRIYTDFYNEFKNTKAPEGTLVEIGTGAGFIKEIIPKAITSDVIKGPDIDKVFSAEKIPFKNSSVSTFFMIDTLHHIKNPEKAFREMERCLKRGGKIVMIEPYNSWWGYFIYKYLHYEHFDPKSDWKIQGEGRMSDSNTALPWIIFVRDRKIFEKKFPKLKITKIEPHTPFSYLLSGGLSKPQSLPTFTYGWVKGFERFISPLNKYIGMFVTIELKKI</sequence>
<dbReference type="GO" id="GO:0008757">
    <property type="term" value="F:S-adenosylmethionine-dependent methyltransferase activity"/>
    <property type="evidence" value="ECO:0007669"/>
    <property type="project" value="InterPro"/>
</dbReference>
<keyword evidence="2" id="KW-0489">Methyltransferase</keyword>
<reference evidence="2 3" key="1">
    <citation type="journal article" date="2015" name="Nature">
        <title>rRNA introns, odd ribosomes, and small enigmatic genomes across a large radiation of phyla.</title>
        <authorList>
            <person name="Brown C.T."/>
            <person name="Hug L.A."/>
            <person name="Thomas B.C."/>
            <person name="Sharon I."/>
            <person name="Castelle C.J."/>
            <person name="Singh A."/>
            <person name="Wilkins M.J."/>
            <person name="Williams K.H."/>
            <person name="Banfield J.F."/>
        </authorList>
    </citation>
    <scope>NUCLEOTIDE SEQUENCE [LARGE SCALE GENOMIC DNA]</scope>
</reference>
<comment type="caution">
    <text evidence="2">The sequence shown here is derived from an EMBL/GenBank/DDBJ whole genome shotgun (WGS) entry which is preliminary data.</text>
</comment>
<dbReference type="Proteomes" id="UP000033858">
    <property type="component" value="Unassembled WGS sequence"/>
</dbReference>
<dbReference type="EMBL" id="LCAE01000001">
    <property type="protein sequence ID" value="KKR88171.1"/>
    <property type="molecule type" value="Genomic_DNA"/>
</dbReference>
<keyword evidence="2" id="KW-0808">Transferase</keyword>
<proteinExistence type="predicted"/>
<dbReference type="Gene3D" id="3.40.50.150">
    <property type="entry name" value="Vaccinia Virus protein VP39"/>
    <property type="match status" value="1"/>
</dbReference>
<dbReference type="GO" id="GO:0032259">
    <property type="term" value="P:methylation"/>
    <property type="evidence" value="ECO:0007669"/>
    <property type="project" value="UniProtKB-KW"/>
</dbReference>
<dbReference type="InterPro" id="IPR029063">
    <property type="entry name" value="SAM-dependent_MTases_sf"/>
</dbReference>
<accession>A0A0G0UKX9</accession>
<dbReference type="Pfam" id="PF08241">
    <property type="entry name" value="Methyltransf_11"/>
    <property type="match status" value="1"/>
</dbReference>
<evidence type="ECO:0000259" key="1">
    <source>
        <dbReference type="Pfam" id="PF08241"/>
    </source>
</evidence>
<dbReference type="SUPFAM" id="SSF53335">
    <property type="entry name" value="S-adenosyl-L-methionine-dependent methyltransferases"/>
    <property type="match status" value="1"/>
</dbReference>
<dbReference type="InterPro" id="IPR013216">
    <property type="entry name" value="Methyltransf_11"/>
</dbReference>
<name>A0A0G0UKX9_9BACT</name>
<gene>
    <name evidence="2" type="ORF">UU32_C0001G0007</name>
</gene>
<evidence type="ECO:0000313" key="2">
    <source>
        <dbReference type="EMBL" id="KKR88171.1"/>
    </source>
</evidence>
<protein>
    <submittedName>
        <fullName evidence="2">Type 11 methyltransferase</fullName>
    </submittedName>
</protein>
<feature type="domain" description="Methyltransferase type 11" evidence="1">
    <location>
        <begin position="76"/>
        <end position="123"/>
    </location>
</feature>